<dbReference type="AlphaFoldDB" id="A0A9Q3DBG6"/>
<proteinExistence type="predicted"/>
<evidence type="ECO:0000313" key="5">
    <source>
        <dbReference type="Proteomes" id="UP000765509"/>
    </source>
</evidence>
<dbReference type="PANTHER" id="PTHR45626">
    <property type="entry name" value="TRANSCRIPTION TERMINATION FACTOR 2-RELATED"/>
    <property type="match status" value="1"/>
</dbReference>
<reference evidence="4" key="1">
    <citation type="submission" date="2021-03" db="EMBL/GenBank/DDBJ databases">
        <title>Draft genome sequence of rust myrtle Austropuccinia psidii MF-1, a brazilian biotype.</title>
        <authorList>
            <person name="Quecine M.C."/>
            <person name="Pachon D.M.R."/>
            <person name="Bonatelli M.L."/>
            <person name="Correr F.H."/>
            <person name="Franceschini L.M."/>
            <person name="Leite T.F."/>
            <person name="Margarido G.R.A."/>
            <person name="Almeida C.A."/>
            <person name="Ferrarezi J.A."/>
            <person name="Labate C.A."/>
        </authorList>
    </citation>
    <scope>NUCLEOTIDE SEQUENCE</scope>
    <source>
        <strain evidence="4">MF-1</strain>
    </source>
</reference>
<evidence type="ECO:0000256" key="3">
    <source>
        <dbReference type="ARBA" id="ARBA00022840"/>
    </source>
</evidence>
<dbReference type="GO" id="GO:0006281">
    <property type="term" value="P:DNA repair"/>
    <property type="evidence" value="ECO:0007669"/>
    <property type="project" value="TreeGrafter"/>
</dbReference>
<name>A0A9Q3DBG6_9BASI</name>
<accession>A0A9Q3DBG6</accession>
<sequence length="139" mass="15358">MNNLPVTFGPPLPLEPLLMPGTSLKTRSSAHLNSFGPIPLMDDMGLVKAIQAIALIGTHLPTFLTKWESEISKHSWAESLQAKLYYGPTHQSFSEANLLQCDIISTSYNTITQEFKQTNTSPSCVFQINSTHIILNEAQ</sequence>
<dbReference type="EMBL" id="AVOT02014003">
    <property type="protein sequence ID" value="MBW0497117.1"/>
    <property type="molecule type" value="Genomic_DNA"/>
</dbReference>
<keyword evidence="5" id="KW-1185">Reference proteome</keyword>
<dbReference type="GO" id="GO:0005634">
    <property type="term" value="C:nucleus"/>
    <property type="evidence" value="ECO:0007669"/>
    <property type="project" value="TreeGrafter"/>
</dbReference>
<evidence type="ECO:0000313" key="4">
    <source>
        <dbReference type="EMBL" id="MBW0497117.1"/>
    </source>
</evidence>
<dbReference type="Proteomes" id="UP000765509">
    <property type="component" value="Unassembled WGS sequence"/>
</dbReference>
<dbReference type="GO" id="GO:0016787">
    <property type="term" value="F:hydrolase activity"/>
    <property type="evidence" value="ECO:0007669"/>
    <property type="project" value="UniProtKB-KW"/>
</dbReference>
<dbReference type="InterPro" id="IPR050628">
    <property type="entry name" value="SNF2_RAD54_helicase_TF"/>
</dbReference>
<dbReference type="Gene3D" id="3.40.50.10810">
    <property type="entry name" value="Tandem AAA-ATPase domain"/>
    <property type="match status" value="1"/>
</dbReference>
<dbReference type="InterPro" id="IPR038718">
    <property type="entry name" value="SNF2-like_sf"/>
</dbReference>
<keyword evidence="2" id="KW-0378">Hydrolase</keyword>
<keyword evidence="1" id="KW-0547">Nucleotide-binding</keyword>
<evidence type="ECO:0000256" key="1">
    <source>
        <dbReference type="ARBA" id="ARBA00022741"/>
    </source>
</evidence>
<protein>
    <submittedName>
        <fullName evidence="4">Uncharacterized protein</fullName>
    </submittedName>
</protein>
<evidence type="ECO:0000256" key="2">
    <source>
        <dbReference type="ARBA" id="ARBA00022801"/>
    </source>
</evidence>
<dbReference type="GO" id="GO:0008094">
    <property type="term" value="F:ATP-dependent activity, acting on DNA"/>
    <property type="evidence" value="ECO:0007669"/>
    <property type="project" value="TreeGrafter"/>
</dbReference>
<keyword evidence="3" id="KW-0067">ATP-binding</keyword>
<dbReference type="GO" id="GO:0005524">
    <property type="term" value="F:ATP binding"/>
    <property type="evidence" value="ECO:0007669"/>
    <property type="project" value="UniProtKB-KW"/>
</dbReference>
<comment type="caution">
    <text evidence="4">The sequence shown here is derived from an EMBL/GenBank/DDBJ whole genome shotgun (WGS) entry which is preliminary data.</text>
</comment>
<gene>
    <name evidence="4" type="ORF">O181_036832</name>
</gene>
<dbReference type="OrthoDB" id="448448at2759"/>
<organism evidence="4 5">
    <name type="scientific">Austropuccinia psidii MF-1</name>
    <dbReference type="NCBI Taxonomy" id="1389203"/>
    <lineage>
        <taxon>Eukaryota</taxon>
        <taxon>Fungi</taxon>
        <taxon>Dikarya</taxon>
        <taxon>Basidiomycota</taxon>
        <taxon>Pucciniomycotina</taxon>
        <taxon>Pucciniomycetes</taxon>
        <taxon>Pucciniales</taxon>
        <taxon>Sphaerophragmiaceae</taxon>
        <taxon>Austropuccinia</taxon>
    </lineage>
</organism>